<evidence type="ECO:0000313" key="1">
    <source>
        <dbReference type="EMBL" id="XFO64801.1"/>
    </source>
</evidence>
<gene>
    <name evidence="1" type="ORF">SPSIL_009100</name>
</gene>
<accession>A0ABZ3IGL0</accession>
<evidence type="ECO:0000313" key="2">
    <source>
        <dbReference type="Proteomes" id="UP000216752"/>
    </source>
</evidence>
<dbReference type="Proteomes" id="UP000216752">
    <property type="component" value="Chromosome"/>
</dbReference>
<dbReference type="RefSeq" id="WP_094607728.1">
    <property type="nucleotide sequence ID" value="NZ_CP155573.1"/>
</dbReference>
<organism evidence="1 2">
    <name type="scientific">Sporomusa silvacetica DSM 10669</name>
    <dbReference type="NCBI Taxonomy" id="1123289"/>
    <lineage>
        <taxon>Bacteria</taxon>
        <taxon>Bacillati</taxon>
        <taxon>Bacillota</taxon>
        <taxon>Negativicutes</taxon>
        <taxon>Selenomonadales</taxon>
        <taxon>Sporomusaceae</taxon>
        <taxon>Sporomusa</taxon>
    </lineage>
</organism>
<dbReference type="EMBL" id="CP155573">
    <property type="protein sequence ID" value="XFO64801.1"/>
    <property type="molecule type" value="Genomic_DNA"/>
</dbReference>
<proteinExistence type="predicted"/>
<reference evidence="1" key="1">
    <citation type="submission" date="2024-05" db="EMBL/GenBank/DDBJ databases">
        <title>Isolation and characterization of Sporomusa carbonis sp. nov., a carboxydotrophic hydrogenogen in the genus of Sporomusa isolated from a charcoal burning pile.</title>
        <authorList>
            <person name="Boeer T."/>
            <person name="Rosenbaum F."/>
            <person name="Eysell L."/>
            <person name="Mueller V."/>
            <person name="Daniel R."/>
            <person name="Poehlein A."/>
        </authorList>
    </citation>
    <scope>NUCLEOTIDE SEQUENCE [LARGE SCALE GENOMIC DNA]</scope>
    <source>
        <strain evidence="1">DSM 10669</strain>
    </source>
</reference>
<keyword evidence="2" id="KW-1185">Reference proteome</keyword>
<dbReference type="SUPFAM" id="SSF69279">
    <property type="entry name" value="Phage tail proteins"/>
    <property type="match status" value="1"/>
</dbReference>
<protein>
    <recommendedName>
        <fullName evidence="3">Phage late control protein D</fullName>
    </recommendedName>
</protein>
<sequence>MTIARQAWLEIKYESTDITEDLQPYLKGWTYTDNLSGQSDDLQITLADKQQLWIGDWFPDKGAKLTATIKRNNWNDDDKADELPLGTFEIDEISSSYPPSEVTIKALSVFQSLALKGEDKNRAWEKSKLSVVANDIATGVGLTLYYEVENDPEYDRIEQTEQQDLPFLQKLCQDAGLALKVSDSKVIIFDEAKYEQVDPVLTINRLTFPIKKFSGRSTINDTYGACRIKYRSPKGRKNYDYTFTPSNPPETTRVLVLREQFDSPAEAERKAKKALREKNSKAWQFSLTITADIRLLASMVVTLKNFGKFDGNWLITQATRGQSGSGYEVSLQLRRCLEGY</sequence>
<name>A0ABZ3IGL0_9FIRM</name>
<evidence type="ECO:0008006" key="3">
    <source>
        <dbReference type="Google" id="ProtNLM"/>
    </source>
</evidence>